<dbReference type="EMBL" id="HBUF01372509">
    <property type="protein sequence ID" value="CAG6726852.1"/>
    <property type="molecule type" value="Transcribed_RNA"/>
</dbReference>
<dbReference type="Pfam" id="PF24787">
    <property type="entry name" value="TEX47"/>
    <property type="match status" value="1"/>
</dbReference>
<accession>A0A8D9DQE1</accession>
<sequence>MTVYKMITDGMELDEEKKSFTGLLLMYKDCFINKITCSQENAYTHLKKLLISGVVTDLKVLHHWAHVPEAQFKNWYMVVVPNLGIYTDDPKSIGKNNNKNPTHYPLKVLTRFNDLCDNLATKSQGYLSASVTEKLINEVPHMIPKSKHVSFSCHQSCLQDVQELLEDYHQLRHPMFYIDKIWPKLRRRNSMWISHRKS</sequence>
<proteinExistence type="predicted"/>
<dbReference type="EMBL" id="HBUF01372508">
    <property type="protein sequence ID" value="CAG6726851.1"/>
    <property type="molecule type" value="Transcribed_RNA"/>
</dbReference>
<organism evidence="1">
    <name type="scientific">Cacopsylla melanoneura</name>
    <dbReference type="NCBI Taxonomy" id="428564"/>
    <lineage>
        <taxon>Eukaryota</taxon>
        <taxon>Metazoa</taxon>
        <taxon>Ecdysozoa</taxon>
        <taxon>Arthropoda</taxon>
        <taxon>Hexapoda</taxon>
        <taxon>Insecta</taxon>
        <taxon>Pterygota</taxon>
        <taxon>Neoptera</taxon>
        <taxon>Paraneoptera</taxon>
        <taxon>Hemiptera</taxon>
        <taxon>Sternorrhyncha</taxon>
        <taxon>Psylloidea</taxon>
        <taxon>Psyllidae</taxon>
        <taxon>Psyllinae</taxon>
        <taxon>Cacopsylla</taxon>
    </lineage>
</organism>
<dbReference type="AlphaFoldDB" id="A0A8D9DQE1"/>
<reference evidence="1" key="1">
    <citation type="submission" date="2021-05" db="EMBL/GenBank/DDBJ databases">
        <authorList>
            <person name="Alioto T."/>
            <person name="Alioto T."/>
            <person name="Gomez Garrido J."/>
        </authorList>
    </citation>
    <scope>NUCLEOTIDE SEQUENCE</scope>
</reference>
<name>A0A8D9DQE1_9HEMI</name>
<dbReference type="InterPro" id="IPR055308">
    <property type="entry name" value="TEX47-like"/>
</dbReference>
<evidence type="ECO:0000313" key="1">
    <source>
        <dbReference type="EMBL" id="CAG6726852.1"/>
    </source>
</evidence>
<protein>
    <submittedName>
        <fullName evidence="1">Uncharacterized protein</fullName>
    </submittedName>
</protein>